<dbReference type="EMBL" id="JAMPJT010000006">
    <property type="protein sequence ID" value="MCV9879302.1"/>
    <property type="molecule type" value="Genomic_DNA"/>
</dbReference>
<name>A0AA41XYZ3_9GAMM</name>
<proteinExistence type="predicted"/>
<evidence type="ECO:0000313" key="1">
    <source>
        <dbReference type="EMBL" id="MCV9879302.1"/>
    </source>
</evidence>
<dbReference type="AlphaFoldDB" id="A0AA41XYZ3"/>
<reference evidence="1" key="1">
    <citation type="submission" date="2022-04" db="EMBL/GenBank/DDBJ databases">
        <title>Brenneria sp. isolated from walnut trees in Serbia.</title>
        <authorList>
            <person name="Gasic K."/>
            <person name="Zlatkovic N."/>
            <person name="Kuzmanovic N."/>
        </authorList>
    </citation>
    <scope>NUCLEOTIDE SEQUENCE</scope>
    <source>
        <strain evidence="2">KBI 423</strain>
        <strain evidence="1">KBI 447</strain>
    </source>
</reference>
<comment type="caution">
    <text evidence="1">The sequence shown here is derived from an EMBL/GenBank/DDBJ whole genome shotgun (WGS) entry which is preliminary data.</text>
</comment>
<dbReference type="Proteomes" id="UP001165568">
    <property type="component" value="Unassembled WGS sequence"/>
</dbReference>
<protein>
    <submittedName>
        <fullName evidence="1">Uncharacterized protein</fullName>
    </submittedName>
</protein>
<organism evidence="1 4">
    <name type="scientific">Brenneria izbisi</name>
    <dbReference type="NCBI Taxonomy" id="2939450"/>
    <lineage>
        <taxon>Bacteria</taxon>
        <taxon>Pseudomonadati</taxon>
        <taxon>Pseudomonadota</taxon>
        <taxon>Gammaproteobacteria</taxon>
        <taxon>Enterobacterales</taxon>
        <taxon>Pectobacteriaceae</taxon>
        <taxon>Brenneria</taxon>
    </lineage>
</organism>
<dbReference type="Proteomes" id="UP001165569">
    <property type="component" value="Unassembled WGS sequence"/>
</dbReference>
<evidence type="ECO:0000313" key="4">
    <source>
        <dbReference type="Proteomes" id="UP001165569"/>
    </source>
</evidence>
<dbReference type="EMBL" id="JAMPJU010000018">
    <property type="protein sequence ID" value="MCV9883862.1"/>
    <property type="molecule type" value="Genomic_DNA"/>
</dbReference>
<gene>
    <name evidence="1" type="ORF">NC803_10615</name>
    <name evidence="2" type="ORF">NC856_16520</name>
</gene>
<dbReference type="RefSeq" id="WP_264091550.1">
    <property type="nucleotide sequence ID" value="NZ_JAMPJT010000006.1"/>
</dbReference>
<keyword evidence="3" id="KW-1185">Reference proteome</keyword>
<evidence type="ECO:0000313" key="2">
    <source>
        <dbReference type="EMBL" id="MCV9883862.1"/>
    </source>
</evidence>
<sequence>MKTLYRAICFCTDSQYRGFDEKYVFFETVDNEQAGERLQAMLSDIWAVPESAVGVCNVYSEKNLLLDSLDDSPGRGDKVLFENGWDKEKKSVQYLPYNDWPLMLVSPRTHERLLKAFLSLNERNVEMVNHG</sequence>
<accession>A0AA41XYZ3</accession>
<evidence type="ECO:0000313" key="3">
    <source>
        <dbReference type="Proteomes" id="UP001165568"/>
    </source>
</evidence>